<dbReference type="SUPFAM" id="SSF46565">
    <property type="entry name" value="Chaperone J-domain"/>
    <property type="match status" value="1"/>
</dbReference>
<feature type="domain" description="J" evidence="4">
    <location>
        <begin position="25"/>
        <end position="90"/>
    </location>
</feature>
<dbReference type="Proteomes" id="UP000835052">
    <property type="component" value="Unassembled WGS sequence"/>
</dbReference>
<evidence type="ECO:0000256" key="3">
    <source>
        <dbReference type="SAM" id="Phobius"/>
    </source>
</evidence>
<proteinExistence type="predicted"/>
<dbReference type="OrthoDB" id="376357at2759"/>
<dbReference type="InterPro" id="IPR036869">
    <property type="entry name" value="J_dom_sf"/>
</dbReference>
<dbReference type="InterPro" id="IPR051938">
    <property type="entry name" value="Apopto_cytoskel_mod"/>
</dbReference>
<dbReference type="AlphaFoldDB" id="A0A8S1GUU1"/>
<feature type="coiled-coil region" evidence="2">
    <location>
        <begin position="229"/>
        <end position="256"/>
    </location>
</feature>
<organism evidence="5 6">
    <name type="scientific">Caenorhabditis auriculariae</name>
    <dbReference type="NCBI Taxonomy" id="2777116"/>
    <lineage>
        <taxon>Eukaryota</taxon>
        <taxon>Metazoa</taxon>
        <taxon>Ecdysozoa</taxon>
        <taxon>Nematoda</taxon>
        <taxon>Chromadorea</taxon>
        <taxon>Rhabditida</taxon>
        <taxon>Rhabditina</taxon>
        <taxon>Rhabditomorpha</taxon>
        <taxon>Rhabditoidea</taxon>
        <taxon>Rhabditidae</taxon>
        <taxon>Peloderinae</taxon>
        <taxon>Caenorhabditis</taxon>
    </lineage>
</organism>
<dbReference type="SMART" id="SM00271">
    <property type="entry name" value="DnaJ"/>
    <property type="match status" value="1"/>
</dbReference>
<dbReference type="Gene3D" id="1.10.287.110">
    <property type="entry name" value="DnaJ domain"/>
    <property type="match status" value="1"/>
</dbReference>
<dbReference type="PANTHER" id="PTHR44145">
    <property type="entry name" value="DNAJ HOMOLOG SUBFAMILY A MEMBER 3, MITOCHONDRIAL"/>
    <property type="match status" value="1"/>
</dbReference>
<dbReference type="Pfam" id="PF00226">
    <property type="entry name" value="DnaJ"/>
    <property type="match status" value="1"/>
</dbReference>
<dbReference type="CDD" id="cd06257">
    <property type="entry name" value="DnaJ"/>
    <property type="match status" value="1"/>
</dbReference>
<evidence type="ECO:0000313" key="5">
    <source>
        <dbReference type="EMBL" id="CAD6186701.1"/>
    </source>
</evidence>
<protein>
    <recommendedName>
        <fullName evidence="4">J domain-containing protein</fullName>
    </recommendedName>
</protein>
<evidence type="ECO:0000256" key="1">
    <source>
        <dbReference type="ARBA" id="ARBA00023186"/>
    </source>
</evidence>
<dbReference type="EMBL" id="CAJGYM010000005">
    <property type="protein sequence ID" value="CAD6186701.1"/>
    <property type="molecule type" value="Genomic_DNA"/>
</dbReference>
<dbReference type="PANTHER" id="PTHR44145:SF3">
    <property type="entry name" value="DNAJ HOMOLOG SUBFAMILY A MEMBER 3, MITOCHONDRIAL"/>
    <property type="match status" value="1"/>
</dbReference>
<dbReference type="PROSITE" id="PS50076">
    <property type="entry name" value="DNAJ_2"/>
    <property type="match status" value="1"/>
</dbReference>
<evidence type="ECO:0000313" key="6">
    <source>
        <dbReference type="Proteomes" id="UP000835052"/>
    </source>
</evidence>
<evidence type="ECO:0000259" key="4">
    <source>
        <dbReference type="PROSITE" id="PS50076"/>
    </source>
</evidence>
<gene>
    <name evidence="5" type="ORF">CAUJ_LOCUS2620</name>
</gene>
<sequence>MLQRFPTIRIQVLARRFNNAGFSKDYYAVLGVSKGSTQRQIKAAYYQLSKKYHPDVAGNDSTAKAKFLEVNEAWECLRDTNRRKAYDNQMSGGGGRYPGDGTNPFRDFQEQRRQNYGSNPFYSQKFTEEEYRRVWEQFNRMRQERERYDQNMYERRQQAFDEYARRRAERWKQFHERYPNGPPGSFRWEWKWTNSDQDPRKAWGIVRKLMIVYMGIFFVVTFFRVLFLNTDEREELKRMAQRMEAEQAKSQESNHERIRKMISTMPRSEEKPKFGYIYEAPNESAPVRMNEEQDEYTSWKPVV</sequence>
<accession>A0A8S1GUU1</accession>
<keyword evidence="1" id="KW-0143">Chaperone</keyword>
<keyword evidence="6" id="KW-1185">Reference proteome</keyword>
<reference evidence="5" key="1">
    <citation type="submission" date="2020-10" db="EMBL/GenBank/DDBJ databases">
        <authorList>
            <person name="Kikuchi T."/>
        </authorList>
    </citation>
    <scope>NUCLEOTIDE SEQUENCE</scope>
    <source>
        <strain evidence="5">NKZ352</strain>
    </source>
</reference>
<keyword evidence="2" id="KW-0175">Coiled coil</keyword>
<feature type="transmembrane region" description="Helical" evidence="3">
    <location>
        <begin position="209"/>
        <end position="228"/>
    </location>
</feature>
<evidence type="ECO:0000256" key="2">
    <source>
        <dbReference type="SAM" id="Coils"/>
    </source>
</evidence>
<dbReference type="PRINTS" id="PR00625">
    <property type="entry name" value="JDOMAIN"/>
</dbReference>
<comment type="caution">
    <text evidence="5">The sequence shown here is derived from an EMBL/GenBank/DDBJ whole genome shotgun (WGS) entry which is preliminary data.</text>
</comment>
<keyword evidence="3" id="KW-1133">Transmembrane helix</keyword>
<dbReference type="InterPro" id="IPR001623">
    <property type="entry name" value="DnaJ_domain"/>
</dbReference>
<keyword evidence="3" id="KW-0472">Membrane</keyword>
<name>A0A8S1GUU1_9PELO</name>
<keyword evidence="3" id="KW-0812">Transmembrane</keyword>